<feature type="repeat" description="TPR" evidence="3">
    <location>
        <begin position="123"/>
        <end position="156"/>
    </location>
</feature>
<dbReference type="Gene3D" id="1.25.40.10">
    <property type="entry name" value="Tetratricopeptide repeat domain"/>
    <property type="match status" value="2"/>
</dbReference>
<evidence type="ECO:0000256" key="1">
    <source>
        <dbReference type="ARBA" id="ARBA00022737"/>
    </source>
</evidence>
<dbReference type="InterPro" id="IPR011990">
    <property type="entry name" value="TPR-like_helical_dom_sf"/>
</dbReference>
<dbReference type="InterPro" id="IPR019734">
    <property type="entry name" value="TPR_rpt"/>
</dbReference>
<dbReference type="Proteomes" id="UP000006882">
    <property type="component" value="Chromosome G2"/>
</dbReference>
<dbReference type="PANTHER" id="PTHR45641">
    <property type="entry name" value="TETRATRICOPEPTIDE REPEAT PROTEIN (AFU_ORTHOLOGUE AFUA_6G03870)"/>
    <property type="match status" value="1"/>
</dbReference>
<reference evidence="5 6" key="1">
    <citation type="journal article" date="2013" name="Nat. Genet.">
        <title>The high-quality draft genome of peach (Prunus persica) identifies unique patterns of genetic diversity, domestication and genome evolution.</title>
        <authorList>
            <consortium name="International Peach Genome Initiative"/>
            <person name="Verde I."/>
            <person name="Abbott A.G."/>
            <person name="Scalabrin S."/>
            <person name="Jung S."/>
            <person name="Shu S."/>
            <person name="Marroni F."/>
            <person name="Zhebentyayeva T."/>
            <person name="Dettori M.T."/>
            <person name="Grimwood J."/>
            <person name="Cattonaro F."/>
            <person name="Zuccolo A."/>
            <person name="Rossini L."/>
            <person name="Jenkins J."/>
            <person name="Vendramin E."/>
            <person name="Meisel L.A."/>
            <person name="Decroocq V."/>
            <person name="Sosinski B."/>
            <person name="Prochnik S."/>
            <person name="Mitros T."/>
            <person name="Policriti A."/>
            <person name="Cipriani G."/>
            <person name="Dondini L."/>
            <person name="Ficklin S."/>
            <person name="Goodstein D.M."/>
            <person name="Xuan P."/>
            <person name="Del Fabbro C."/>
            <person name="Aramini V."/>
            <person name="Copetti D."/>
            <person name="Gonzalez S."/>
            <person name="Horner D.S."/>
            <person name="Falchi R."/>
            <person name="Lucas S."/>
            <person name="Mica E."/>
            <person name="Maldonado J."/>
            <person name="Lazzari B."/>
            <person name="Bielenberg D."/>
            <person name="Pirona R."/>
            <person name="Miculan M."/>
            <person name="Barakat A."/>
            <person name="Testolin R."/>
            <person name="Stella A."/>
            <person name="Tartarini S."/>
            <person name="Tonutti P."/>
            <person name="Arus P."/>
            <person name="Orellana A."/>
            <person name="Wells C."/>
            <person name="Main D."/>
            <person name="Vizzotto G."/>
            <person name="Silva H."/>
            <person name="Salamini F."/>
            <person name="Schmutz J."/>
            <person name="Morgante M."/>
            <person name="Rokhsar D.S."/>
        </authorList>
    </citation>
    <scope>NUCLEOTIDE SEQUENCE [LARGE SCALE GENOMIC DNA]</scope>
    <source>
        <strain evidence="6">cv. Nemared</strain>
    </source>
</reference>
<dbReference type="InterPro" id="IPR041617">
    <property type="entry name" value="TPR_MalT"/>
</dbReference>
<evidence type="ECO:0000256" key="3">
    <source>
        <dbReference type="PROSITE-ProRule" id="PRU00339"/>
    </source>
</evidence>
<gene>
    <name evidence="5" type="ORF">PRUPE_2G313200</name>
</gene>
<dbReference type="PANTHER" id="PTHR45641:SF19">
    <property type="entry name" value="NEPHROCYSTIN-3"/>
    <property type="match status" value="1"/>
</dbReference>
<evidence type="ECO:0000313" key="6">
    <source>
        <dbReference type="Proteomes" id="UP000006882"/>
    </source>
</evidence>
<keyword evidence="2 3" id="KW-0802">TPR repeat</keyword>
<evidence type="ECO:0000313" key="5">
    <source>
        <dbReference type="EMBL" id="ONI25654.1"/>
    </source>
</evidence>
<dbReference type="SMART" id="SM00028">
    <property type="entry name" value="TPR"/>
    <property type="match status" value="5"/>
</dbReference>
<evidence type="ECO:0000259" key="4">
    <source>
        <dbReference type="Pfam" id="PF17874"/>
    </source>
</evidence>
<dbReference type="Gramene" id="ONI25654">
    <property type="protein sequence ID" value="ONI25654"/>
    <property type="gene ID" value="PRUPE_2G313200"/>
</dbReference>
<keyword evidence="6" id="KW-1185">Reference proteome</keyword>
<proteinExistence type="predicted"/>
<protein>
    <recommendedName>
        <fullName evidence="4">MalT-like TPR region domain-containing protein</fullName>
    </recommendedName>
</protein>
<sequence length="501" mass="56063">MAASLLLPSPFFNNCGSVTSFQHSSDKLDGMKDFERELQELFDEVKMMIMMGNQNDAIDLLQANYEAVKERMNAGVRGIEEAATIDIIALGYMAIGDVKFVNALLDMLNEVVDSLKDDEPLLDSVLVHMGSMYSTLGKFEKSMSAYRRAIGNMESIYGKNSVFLITPILGMAKVLSSIGRTSKAVEFYHRAISLLESSRGAESEDLVIPLFGVGSLLLKEGKPVEAESPFLRIFDIYKKLYGENDGRVGLAMCSLAHVKCAVGDANEAISLYRKALQVITTSNYMALDDSIMEKMRIDLAELLHAVGRGKEGRELLEQCLMITEKYKGKEDPSSATHLINLATSHSRSKNYVEAERLLRTSLEIMGKTVGPDDQSITFPMLHLAVTLYHLKRDEEAEQLALEALHIREKAFGKDSLPVAEALDCLVSIQTRLKKDDEELLEQLTRVLSIQEREFGPEGEEVMITLKKVVFYLDKLGRKNEIFPLQKRLSALGMKFKQRIQH</sequence>
<dbReference type="SUPFAM" id="SSF48452">
    <property type="entry name" value="TPR-like"/>
    <property type="match status" value="2"/>
</dbReference>
<evidence type="ECO:0000256" key="2">
    <source>
        <dbReference type="ARBA" id="ARBA00022803"/>
    </source>
</evidence>
<organism evidence="5 6">
    <name type="scientific">Prunus persica</name>
    <name type="common">Peach</name>
    <name type="synonym">Amygdalus persica</name>
    <dbReference type="NCBI Taxonomy" id="3760"/>
    <lineage>
        <taxon>Eukaryota</taxon>
        <taxon>Viridiplantae</taxon>
        <taxon>Streptophyta</taxon>
        <taxon>Embryophyta</taxon>
        <taxon>Tracheophyta</taxon>
        <taxon>Spermatophyta</taxon>
        <taxon>Magnoliopsida</taxon>
        <taxon>eudicotyledons</taxon>
        <taxon>Gunneridae</taxon>
        <taxon>Pentapetalae</taxon>
        <taxon>rosids</taxon>
        <taxon>fabids</taxon>
        <taxon>Rosales</taxon>
        <taxon>Rosaceae</taxon>
        <taxon>Amygdaloideae</taxon>
        <taxon>Amygdaleae</taxon>
        <taxon>Prunus</taxon>
    </lineage>
</organism>
<accession>A0A251QPB8</accession>
<dbReference type="EMBL" id="CM007652">
    <property type="protein sequence ID" value="ONI25654.1"/>
    <property type="molecule type" value="Genomic_DNA"/>
</dbReference>
<feature type="domain" description="MalT-like TPR region" evidence="4">
    <location>
        <begin position="125"/>
        <end position="406"/>
    </location>
</feature>
<dbReference type="Pfam" id="PF17874">
    <property type="entry name" value="TPR_MalT"/>
    <property type="match status" value="1"/>
</dbReference>
<dbReference type="AlphaFoldDB" id="A0A251QPB8"/>
<keyword evidence="1" id="KW-0677">Repeat</keyword>
<dbReference type="PROSITE" id="PS50005">
    <property type="entry name" value="TPR"/>
    <property type="match status" value="1"/>
</dbReference>
<name>A0A251QPB8_PRUPE</name>